<evidence type="ECO:0000313" key="3">
    <source>
        <dbReference type="Proteomes" id="UP001501612"/>
    </source>
</evidence>
<reference evidence="3" key="1">
    <citation type="journal article" date="2019" name="Int. J. Syst. Evol. Microbiol.">
        <title>The Global Catalogue of Microorganisms (GCM) 10K type strain sequencing project: providing services to taxonomists for standard genome sequencing and annotation.</title>
        <authorList>
            <consortium name="The Broad Institute Genomics Platform"/>
            <consortium name="The Broad Institute Genome Sequencing Center for Infectious Disease"/>
            <person name="Wu L."/>
            <person name="Ma J."/>
        </authorList>
    </citation>
    <scope>NUCLEOTIDE SEQUENCE [LARGE SCALE GENOMIC DNA]</scope>
    <source>
        <strain evidence="3">JCM 14046</strain>
    </source>
</reference>
<proteinExistence type="predicted"/>
<dbReference type="Gene3D" id="1.20.200.10">
    <property type="entry name" value="Fumarase/aspartase (Central domain)"/>
    <property type="match status" value="1"/>
</dbReference>
<dbReference type="SUPFAM" id="SSF48557">
    <property type="entry name" value="L-aspartase-like"/>
    <property type="match status" value="1"/>
</dbReference>
<comment type="caution">
    <text evidence="2">The sequence shown here is derived from an EMBL/GenBank/DDBJ whole genome shotgun (WGS) entry which is preliminary data.</text>
</comment>
<dbReference type="InterPro" id="IPR008948">
    <property type="entry name" value="L-Aspartase-like"/>
</dbReference>
<protein>
    <submittedName>
        <fullName evidence="2">Aromatic amino acid ammonia-lyase</fullName>
    </submittedName>
</protein>
<dbReference type="InterPro" id="IPR001106">
    <property type="entry name" value="Aromatic_Lyase"/>
</dbReference>
<gene>
    <name evidence="2" type="ORF">GCM10009737_06660</name>
</gene>
<dbReference type="Proteomes" id="UP001501612">
    <property type="component" value="Unassembled WGS sequence"/>
</dbReference>
<keyword evidence="1" id="KW-0456">Lyase</keyword>
<dbReference type="InterPro" id="IPR024083">
    <property type="entry name" value="Fumarase/histidase_N"/>
</dbReference>
<dbReference type="Pfam" id="PF00221">
    <property type="entry name" value="Lyase_aromatic"/>
    <property type="match status" value="1"/>
</dbReference>
<dbReference type="EMBL" id="BAAAMY010000001">
    <property type="protein sequence ID" value="GAA1908319.1"/>
    <property type="molecule type" value="Genomic_DNA"/>
</dbReference>
<name>A0ABP5AAA7_9ACTN</name>
<dbReference type="PANTHER" id="PTHR10362">
    <property type="entry name" value="HISTIDINE AMMONIA-LYASE"/>
    <property type="match status" value="1"/>
</dbReference>
<organism evidence="2 3">
    <name type="scientific">Nocardioides lentus</name>
    <dbReference type="NCBI Taxonomy" id="338077"/>
    <lineage>
        <taxon>Bacteria</taxon>
        <taxon>Bacillati</taxon>
        <taxon>Actinomycetota</taxon>
        <taxon>Actinomycetes</taxon>
        <taxon>Propionibacteriales</taxon>
        <taxon>Nocardioidaceae</taxon>
        <taxon>Nocardioides</taxon>
    </lineage>
</organism>
<accession>A0ABP5AAA7</accession>
<keyword evidence="3" id="KW-1185">Reference proteome</keyword>
<evidence type="ECO:0000313" key="2">
    <source>
        <dbReference type="EMBL" id="GAA1908319.1"/>
    </source>
</evidence>
<dbReference type="Gene3D" id="1.10.275.10">
    <property type="entry name" value="Fumarase/aspartase (N-terminal domain)"/>
    <property type="match status" value="1"/>
</dbReference>
<evidence type="ECO:0000256" key="1">
    <source>
        <dbReference type="ARBA" id="ARBA00023239"/>
    </source>
</evidence>
<sequence length="506" mass="51573">MVATFAHGLAHSDTVTAVDLTLDEQALAPAAAGHAGLRAARVAGAVYGLTTGVGALRHVAVARDAGVDLPGTPAPMTDDVAPGGIGVRPHGTHTLRLWRSHAAGLGPELDDATARATMLIRLHQLLKGSSGVNPELIRGLGEALAAGAVPSIRPLGAIGTSDLSGLAQLGLTLVGELPWRSVGQGGGVEPVMAGDGDGLPFLSSSAVTTAAGSLAARRLHGLSRTAEVIAALSHLALRGASEAYDARVHAGKDDPTAAAVAGRMRRLLGLDDPAVARPPSRLQDPFSLRALPQVHAPLQDALTTADRALAAEIGAAAENPLLVDVSALHHGQFHTQRLAAALDATRAAAYGVLGLSTARTSALLNPDLTGLRAFLADGPADSSGLMIVEYVAADLLARARGLTLPTSTGHAVVSLGLEEHASFSTQGAMATDDLSRLASDLLGVELLTAVRALRTDRARLADCPARELFELADDLLPDVAGDHVLGPGLRAAAQLVRDHSDVLADT</sequence>